<dbReference type="AlphaFoldDB" id="A0A379E1P5"/>
<dbReference type="EMBL" id="UGTM01000001">
    <property type="protein sequence ID" value="SUB86648.1"/>
    <property type="molecule type" value="Genomic_DNA"/>
</dbReference>
<accession>A0A379E1P5</accession>
<organism evidence="2 3">
    <name type="scientific">Prevotella denticola</name>
    <dbReference type="NCBI Taxonomy" id="28129"/>
    <lineage>
        <taxon>Bacteria</taxon>
        <taxon>Pseudomonadati</taxon>
        <taxon>Bacteroidota</taxon>
        <taxon>Bacteroidia</taxon>
        <taxon>Bacteroidales</taxon>
        <taxon>Prevotellaceae</taxon>
        <taxon>Prevotella</taxon>
    </lineage>
</organism>
<dbReference type="Proteomes" id="UP000255469">
    <property type="component" value="Unassembled WGS sequence"/>
</dbReference>
<name>A0A379E1P5_9BACT</name>
<evidence type="ECO:0000256" key="1">
    <source>
        <dbReference type="SAM" id="MobiDB-lite"/>
    </source>
</evidence>
<evidence type="ECO:0000313" key="2">
    <source>
        <dbReference type="EMBL" id="SUB86648.1"/>
    </source>
</evidence>
<feature type="region of interest" description="Disordered" evidence="1">
    <location>
        <begin position="46"/>
        <end position="67"/>
    </location>
</feature>
<sequence length="80" mass="9333">MVFSCRIVPDCKTFRMGFCRRETIHPASCLIDVQVFQQAVRQSPSYSGRLQTSKHYTPTEPHHTPIQRPKLNTQIRFSIK</sequence>
<protein>
    <submittedName>
        <fullName evidence="2">Uncharacterized protein</fullName>
    </submittedName>
</protein>
<feature type="compositionally biased region" description="Polar residues" evidence="1">
    <location>
        <begin position="46"/>
        <end position="56"/>
    </location>
</feature>
<gene>
    <name evidence="2" type="ORF">NCTC13067_00295</name>
</gene>
<reference evidence="2 3" key="1">
    <citation type="submission" date="2018-06" db="EMBL/GenBank/DDBJ databases">
        <authorList>
            <consortium name="Pathogen Informatics"/>
            <person name="Doyle S."/>
        </authorList>
    </citation>
    <scope>NUCLEOTIDE SEQUENCE [LARGE SCALE GENOMIC DNA]</scope>
    <source>
        <strain evidence="2 3">NCTC13067</strain>
    </source>
</reference>
<evidence type="ECO:0000313" key="3">
    <source>
        <dbReference type="Proteomes" id="UP000255469"/>
    </source>
</evidence>
<proteinExistence type="predicted"/>